<comment type="caution">
    <text evidence="3">The sequence shown here is derived from an EMBL/GenBank/DDBJ whole genome shotgun (WGS) entry which is preliminary data.</text>
</comment>
<feature type="chain" id="PRO_5016233762" description="Dienelactone hydrolase domain-containing protein" evidence="1">
    <location>
        <begin position="28"/>
        <end position="293"/>
    </location>
</feature>
<evidence type="ECO:0000313" key="3">
    <source>
        <dbReference type="EMBL" id="PWS38008.1"/>
    </source>
</evidence>
<dbReference type="OrthoDB" id="3647650at2"/>
<dbReference type="Proteomes" id="UP000245765">
    <property type="component" value="Unassembled WGS sequence"/>
</dbReference>
<dbReference type="EMBL" id="QGNA01000001">
    <property type="protein sequence ID" value="PWS38008.1"/>
    <property type="molecule type" value="Genomic_DNA"/>
</dbReference>
<dbReference type="GO" id="GO:0016787">
    <property type="term" value="F:hydrolase activity"/>
    <property type="evidence" value="ECO:0007669"/>
    <property type="project" value="InterPro"/>
</dbReference>
<dbReference type="AlphaFoldDB" id="A0A317FK43"/>
<keyword evidence="4" id="KW-1185">Reference proteome</keyword>
<evidence type="ECO:0000256" key="1">
    <source>
        <dbReference type="SAM" id="SignalP"/>
    </source>
</evidence>
<evidence type="ECO:0000259" key="2">
    <source>
        <dbReference type="Pfam" id="PF01738"/>
    </source>
</evidence>
<organism evidence="3 4">
    <name type="scientific">Falsiroseomonas bella</name>
    <dbReference type="NCBI Taxonomy" id="2184016"/>
    <lineage>
        <taxon>Bacteria</taxon>
        <taxon>Pseudomonadati</taxon>
        <taxon>Pseudomonadota</taxon>
        <taxon>Alphaproteobacteria</taxon>
        <taxon>Acetobacterales</taxon>
        <taxon>Roseomonadaceae</taxon>
        <taxon>Falsiroseomonas</taxon>
    </lineage>
</organism>
<reference evidence="4" key="1">
    <citation type="submission" date="2018-05" db="EMBL/GenBank/DDBJ databases">
        <authorList>
            <person name="Du Z."/>
            <person name="Wang X."/>
        </authorList>
    </citation>
    <scope>NUCLEOTIDE SEQUENCE [LARGE SCALE GENOMIC DNA]</scope>
    <source>
        <strain evidence="4">CQN31</strain>
    </source>
</reference>
<proteinExistence type="predicted"/>
<protein>
    <recommendedName>
        <fullName evidence="2">Dienelactone hydrolase domain-containing protein</fullName>
    </recommendedName>
</protein>
<dbReference type="Gene3D" id="3.40.50.1820">
    <property type="entry name" value="alpha/beta hydrolase"/>
    <property type="match status" value="1"/>
</dbReference>
<sequence>MAAEGCAMLRGKALAALAGLALLAGCAAEAPAPIPPNPAAAQAAWWAAHVMLPGDADPQRLPEASSRLARLEAGGRLPVVLFAHGCRGLDEEAAETMRMVAAHGFVAIAPDHFARPDAGAACRAGPTRPIASPRQARRDGGYARILPAEWSRPPEPLYVAQRLDEVNLALARLRAMRWVDRDEIYLVGHSLGRGTTDLWPTQGLAAVAVLGQDCRGARASTLAELPLAVPVLPVADRRLGLGAEAVRGLHCGEFATRPVFSSMVVGLGGTGATSQAETQRALLDFLLGGLPPG</sequence>
<evidence type="ECO:0000313" key="4">
    <source>
        <dbReference type="Proteomes" id="UP000245765"/>
    </source>
</evidence>
<accession>A0A317FK43</accession>
<dbReference type="Pfam" id="PF01738">
    <property type="entry name" value="DLH"/>
    <property type="match status" value="1"/>
</dbReference>
<dbReference type="InterPro" id="IPR002925">
    <property type="entry name" value="Dienelactn_hydro"/>
</dbReference>
<name>A0A317FK43_9PROT</name>
<feature type="domain" description="Dienelactone hydrolase" evidence="2">
    <location>
        <begin position="76"/>
        <end position="191"/>
    </location>
</feature>
<dbReference type="RefSeq" id="WP_109868630.1">
    <property type="nucleotide sequence ID" value="NZ_QGNA01000001.1"/>
</dbReference>
<gene>
    <name evidence="3" type="ORF">DFH01_01465</name>
</gene>
<dbReference type="SUPFAM" id="SSF53474">
    <property type="entry name" value="alpha/beta-Hydrolases"/>
    <property type="match status" value="1"/>
</dbReference>
<feature type="signal peptide" evidence="1">
    <location>
        <begin position="1"/>
        <end position="27"/>
    </location>
</feature>
<dbReference type="InterPro" id="IPR029058">
    <property type="entry name" value="AB_hydrolase_fold"/>
</dbReference>
<keyword evidence="1" id="KW-0732">Signal</keyword>